<feature type="domain" description="Thiamine pyrophosphate enzyme central" evidence="4">
    <location>
        <begin position="196"/>
        <end position="330"/>
    </location>
</feature>
<dbReference type="GO" id="GO:0009097">
    <property type="term" value="P:isoleucine biosynthetic process"/>
    <property type="evidence" value="ECO:0007669"/>
    <property type="project" value="TreeGrafter"/>
</dbReference>
<dbReference type="InterPro" id="IPR012001">
    <property type="entry name" value="Thiamin_PyroP_enz_TPP-bd_dom"/>
</dbReference>
<proteinExistence type="inferred from homology"/>
<dbReference type="InterPro" id="IPR045229">
    <property type="entry name" value="TPP_enz"/>
</dbReference>
<dbReference type="InterPro" id="IPR029035">
    <property type="entry name" value="DHS-like_NAD/FAD-binding_dom"/>
</dbReference>
<dbReference type="GO" id="GO:0000287">
    <property type="term" value="F:magnesium ion binding"/>
    <property type="evidence" value="ECO:0007669"/>
    <property type="project" value="InterPro"/>
</dbReference>
<dbReference type="GO" id="GO:0030976">
    <property type="term" value="F:thiamine pyrophosphate binding"/>
    <property type="evidence" value="ECO:0007669"/>
    <property type="project" value="InterPro"/>
</dbReference>
<dbReference type="SUPFAM" id="SSF52518">
    <property type="entry name" value="Thiamin diphosphate-binding fold (THDP-binding)"/>
    <property type="match status" value="2"/>
</dbReference>
<feature type="domain" description="Thiamine pyrophosphate enzyme TPP-binding" evidence="5">
    <location>
        <begin position="390"/>
        <end position="536"/>
    </location>
</feature>
<evidence type="ECO:0000313" key="7">
    <source>
        <dbReference type="EMBL" id="MEJ8571155.1"/>
    </source>
</evidence>
<dbReference type="AlphaFoldDB" id="A0AAW9RQI2"/>
<dbReference type="InterPro" id="IPR029061">
    <property type="entry name" value="THDP-binding"/>
</dbReference>
<dbReference type="GO" id="GO:0003984">
    <property type="term" value="F:acetolactate synthase activity"/>
    <property type="evidence" value="ECO:0007669"/>
    <property type="project" value="TreeGrafter"/>
</dbReference>
<dbReference type="NCBIfam" id="NF006052">
    <property type="entry name" value="PRK08199.1"/>
    <property type="match status" value="1"/>
</dbReference>
<protein>
    <submittedName>
        <fullName evidence="7">Thiamine pyrophosphate-binding protein</fullName>
    </submittedName>
</protein>
<dbReference type="PANTHER" id="PTHR18968:SF120">
    <property type="entry name" value="ACETOLACTATE SYNTHASE LARGE SUBUNIT"/>
    <property type="match status" value="1"/>
</dbReference>
<dbReference type="GO" id="GO:0005948">
    <property type="term" value="C:acetolactate synthase complex"/>
    <property type="evidence" value="ECO:0007669"/>
    <property type="project" value="TreeGrafter"/>
</dbReference>
<dbReference type="EMBL" id="JAZHOF010000002">
    <property type="protein sequence ID" value="MEJ8571155.1"/>
    <property type="molecule type" value="Genomic_DNA"/>
</dbReference>
<dbReference type="CDD" id="cd00568">
    <property type="entry name" value="TPP_enzymes"/>
    <property type="match status" value="1"/>
</dbReference>
<accession>A0AAW9RQI2</accession>
<evidence type="ECO:0000256" key="1">
    <source>
        <dbReference type="ARBA" id="ARBA00007812"/>
    </source>
</evidence>
<dbReference type="CDD" id="cd07035">
    <property type="entry name" value="TPP_PYR_POX_like"/>
    <property type="match status" value="1"/>
</dbReference>
<dbReference type="FunFam" id="3.40.50.970:FF:000007">
    <property type="entry name" value="Acetolactate synthase"/>
    <property type="match status" value="1"/>
</dbReference>
<reference evidence="7 8" key="1">
    <citation type="submission" date="2024-02" db="EMBL/GenBank/DDBJ databases">
        <title>Genome analysis and characterization of Microbaculum marinisediminis sp. nov., isolated from marine sediment.</title>
        <authorList>
            <person name="Du Z.-J."/>
            <person name="Ye Y.-Q."/>
            <person name="Zhang Z.-R."/>
            <person name="Yuan S.-M."/>
            <person name="Zhang X.-Y."/>
        </authorList>
    </citation>
    <scope>NUCLEOTIDE SEQUENCE [LARGE SCALE GENOMIC DNA]</scope>
    <source>
        <strain evidence="7 8">SDUM1044001</strain>
    </source>
</reference>
<dbReference type="PANTHER" id="PTHR18968">
    <property type="entry name" value="THIAMINE PYROPHOSPHATE ENZYMES"/>
    <property type="match status" value="1"/>
</dbReference>
<gene>
    <name evidence="7" type="ORF">V3328_06705</name>
</gene>
<dbReference type="Pfam" id="PF02775">
    <property type="entry name" value="TPP_enzyme_C"/>
    <property type="match status" value="1"/>
</dbReference>
<dbReference type="Gene3D" id="3.40.50.1220">
    <property type="entry name" value="TPP-binding domain"/>
    <property type="match status" value="1"/>
</dbReference>
<dbReference type="GO" id="GO:0009099">
    <property type="term" value="P:L-valine biosynthetic process"/>
    <property type="evidence" value="ECO:0007669"/>
    <property type="project" value="TreeGrafter"/>
</dbReference>
<feature type="domain" description="Thiamine pyrophosphate enzyme N-terminal TPP-binding" evidence="6">
    <location>
        <begin position="10"/>
        <end position="123"/>
    </location>
</feature>
<evidence type="ECO:0000259" key="4">
    <source>
        <dbReference type="Pfam" id="PF00205"/>
    </source>
</evidence>
<dbReference type="RefSeq" id="WP_340328837.1">
    <property type="nucleotide sequence ID" value="NZ_JAZHOF010000002.1"/>
</dbReference>
<evidence type="ECO:0000256" key="2">
    <source>
        <dbReference type="ARBA" id="ARBA00023052"/>
    </source>
</evidence>
<dbReference type="InterPro" id="IPR000399">
    <property type="entry name" value="TPP-bd_CS"/>
</dbReference>
<dbReference type="Proteomes" id="UP001378188">
    <property type="component" value="Unassembled WGS sequence"/>
</dbReference>
<dbReference type="InterPro" id="IPR011766">
    <property type="entry name" value="TPP_enzyme_TPP-bd"/>
</dbReference>
<name>A0AAW9RQI2_9HYPH</name>
<evidence type="ECO:0000259" key="6">
    <source>
        <dbReference type="Pfam" id="PF02776"/>
    </source>
</evidence>
<dbReference type="SUPFAM" id="SSF52467">
    <property type="entry name" value="DHS-like NAD/FAD-binding domain"/>
    <property type="match status" value="1"/>
</dbReference>
<dbReference type="Pfam" id="PF02776">
    <property type="entry name" value="TPP_enzyme_N"/>
    <property type="match status" value="1"/>
</dbReference>
<evidence type="ECO:0000256" key="3">
    <source>
        <dbReference type="RuleBase" id="RU362132"/>
    </source>
</evidence>
<dbReference type="PROSITE" id="PS00187">
    <property type="entry name" value="TPP_ENZYMES"/>
    <property type="match status" value="1"/>
</dbReference>
<dbReference type="InterPro" id="IPR012000">
    <property type="entry name" value="Thiamin_PyroP_enz_cen_dom"/>
</dbReference>
<comment type="caution">
    <text evidence="7">The sequence shown here is derived from an EMBL/GenBank/DDBJ whole genome shotgun (WGS) entry which is preliminary data.</text>
</comment>
<dbReference type="Gene3D" id="3.40.50.970">
    <property type="match status" value="2"/>
</dbReference>
<evidence type="ECO:0000313" key="8">
    <source>
        <dbReference type="Proteomes" id="UP001378188"/>
    </source>
</evidence>
<evidence type="ECO:0000259" key="5">
    <source>
        <dbReference type="Pfam" id="PF02775"/>
    </source>
</evidence>
<keyword evidence="2 3" id="KW-0786">Thiamine pyrophosphate</keyword>
<dbReference type="Pfam" id="PF00205">
    <property type="entry name" value="TPP_enzyme_M"/>
    <property type="match status" value="1"/>
</dbReference>
<comment type="similarity">
    <text evidence="1 3">Belongs to the TPP enzyme family.</text>
</comment>
<keyword evidence="8" id="KW-1185">Reference proteome</keyword>
<sequence>MEATNTPARTGGRILVDALVAQGVDHVFCVPGESYLAALDAFHDAAVEITVCRQEGGAAMMADAYGKLTGRPGICFVTRGPGATNASPGIHIASQDSTPMIVLVGQVGRDMRDREAFQELDYSGVFGTIAKWATEIDDPARIPEYIHRAFMTAMNGRPGPVVLALPEDMLTQEAVAFDAPYAEAVPTAPPADSMARLSAMLAGAKRPVMVLGGSRWSEQGVADIRRFAEAFDLPVGCQFRRQSLFDSTHPNYAGDVGIGPNPELAKRLKETDLFLLVGGRMSEMPSSGYTLLDIPTPKQPLVHVHPSAEELGRVYAPTLAIHADPTSFAAAAAALAPPAAIAWSAETRAANEAYHGWSDVAPTMPGAVDYSAVIAWLRDWLPEDAIVCNGAGNYSIWLHRFLRYRRFGTQLAPTSGSMGYGIPAAVGAKRIHPDRTVVAFAGDGCFLMNGQEFATAAQYGLPIVVVVVDNGMYGTIRMHQEREYPGRVTATRLENPDFAALARAYGGHGETVESTADFAPAFERAAASGKPAIVHVKVDPEAITPTTTLTKLREMALAKAR</sequence>
<organism evidence="7 8">
    <name type="scientific">Microbaculum marinum</name>
    <dbReference type="NCBI Taxonomy" id="1764581"/>
    <lineage>
        <taxon>Bacteria</taxon>
        <taxon>Pseudomonadati</taxon>
        <taxon>Pseudomonadota</taxon>
        <taxon>Alphaproteobacteria</taxon>
        <taxon>Hyphomicrobiales</taxon>
        <taxon>Tepidamorphaceae</taxon>
        <taxon>Microbaculum</taxon>
    </lineage>
</organism>
<dbReference type="GO" id="GO:0050660">
    <property type="term" value="F:flavin adenine dinucleotide binding"/>
    <property type="evidence" value="ECO:0007669"/>
    <property type="project" value="TreeGrafter"/>
</dbReference>